<evidence type="ECO:0000256" key="4">
    <source>
        <dbReference type="ARBA" id="ARBA00022840"/>
    </source>
</evidence>
<evidence type="ECO:0000256" key="1">
    <source>
        <dbReference type="ARBA" id="ARBA00022741"/>
    </source>
</evidence>
<accession>A0ABU5CU27</accession>
<dbReference type="Gene3D" id="3.40.50.300">
    <property type="entry name" value="P-loop containing nucleotide triphosphate hydrolases"/>
    <property type="match status" value="2"/>
</dbReference>
<evidence type="ECO:0000313" key="6">
    <source>
        <dbReference type="EMBL" id="MDY0409875.1"/>
    </source>
</evidence>
<evidence type="ECO:0000313" key="7">
    <source>
        <dbReference type="Proteomes" id="UP001275315"/>
    </source>
</evidence>
<proteinExistence type="predicted"/>
<dbReference type="PROSITE" id="PS51194">
    <property type="entry name" value="HELICASE_CTER"/>
    <property type="match status" value="1"/>
</dbReference>
<dbReference type="InterPro" id="IPR050474">
    <property type="entry name" value="Hel308_SKI2-like"/>
</dbReference>
<dbReference type="GO" id="GO:0004386">
    <property type="term" value="F:helicase activity"/>
    <property type="evidence" value="ECO:0007669"/>
    <property type="project" value="UniProtKB-KW"/>
</dbReference>
<evidence type="ECO:0000256" key="3">
    <source>
        <dbReference type="ARBA" id="ARBA00022806"/>
    </source>
</evidence>
<keyword evidence="2" id="KW-0378">Hydrolase</keyword>
<name>A0ABU5CU27_9BACI</name>
<dbReference type="Pfam" id="PF00271">
    <property type="entry name" value="Helicase_C"/>
    <property type="match status" value="1"/>
</dbReference>
<keyword evidence="7" id="KW-1185">Reference proteome</keyword>
<dbReference type="PANTHER" id="PTHR47961">
    <property type="entry name" value="DNA POLYMERASE THETA, PUTATIVE (AFU_ORTHOLOGUE AFUA_1G05260)-RELATED"/>
    <property type="match status" value="1"/>
</dbReference>
<dbReference type="InterPro" id="IPR027417">
    <property type="entry name" value="P-loop_NTPase"/>
</dbReference>
<reference evidence="6 7" key="1">
    <citation type="submission" date="2023-10" db="EMBL/GenBank/DDBJ databases">
        <title>Virgibacillus soli CC-YMP-6 genome.</title>
        <authorList>
            <person name="Miliotis G."/>
            <person name="Sengupta P."/>
            <person name="Hameed A."/>
            <person name="Chuvochina M."/>
            <person name="Mcdonagh F."/>
            <person name="Simpson A.C."/>
            <person name="Singh N.K."/>
            <person name="Rekha P.D."/>
            <person name="Raman K."/>
            <person name="Hugenholtz P."/>
            <person name="Venkateswaran K."/>
        </authorList>
    </citation>
    <scope>NUCLEOTIDE SEQUENCE [LARGE SCALE GENOMIC DNA]</scope>
    <source>
        <strain evidence="6 7">CC-YMP-6</strain>
    </source>
</reference>
<keyword evidence="4" id="KW-0067">ATP-binding</keyword>
<keyword evidence="1" id="KW-0547">Nucleotide-binding</keyword>
<feature type="domain" description="Helicase C-terminal" evidence="5">
    <location>
        <begin position="172"/>
        <end position="373"/>
    </location>
</feature>
<comment type="caution">
    <text evidence="6">The sequence shown here is derived from an EMBL/GenBank/DDBJ whole genome shotgun (WGS) entry which is preliminary data.</text>
</comment>
<dbReference type="EMBL" id="JAWDIQ010000003">
    <property type="protein sequence ID" value="MDY0409875.1"/>
    <property type="molecule type" value="Genomic_DNA"/>
</dbReference>
<keyword evidence="3 6" id="KW-0347">Helicase</keyword>
<dbReference type="RefSeq" id="WP_320380730.1">
    <property type="nucleotide sequence ID" value="NZ_JAWDIQ010000003.1"/>
</dbReference>
<dbReference type="SUPFAM" id="SSF52540">
    <property type="entry name" value="P-loop containing nucleoside triphosphate hydrolases"/>
    <property type="match status" value="1"/>
</dbReference>
<sequence>MIANNPDMVKKCSLCIVDEFHTIYHGSRGALLDLLLSRISQISKTTFLIMSAIIENSPKLVSWLKKLNGYKIGITDTKWRPARTLRGFVSHPEEEIIRAKREAEKNGKKTYKTKLKTNLYFCVQDIWSDNKRQAYPFDLPIEMEVRFKKVLDKYYGIEKWRVEGYGNDVSRQLGNYLSSCNMPVLIFSQGTRHLLSEIDKHLKLGTFSQNLSELTKAYLILAKEELGYESELVLGLKNGIGIHTQALLDEEQLAVEDFFRKSSNGVLSATGTISQGLNLAAAAVIINTTKQYSEEESKSMSKTEVINMIGRAGRPGFGLQSLGIIVPQYPSTTTESHFNLDSDSTIYLERVDGVEETTSGLLNVINDITQKEINDEGIDDNFTLITNVAGGSSIKLRRDMLNKTLATQFLEDKTFEEALDKWNNWLTTTRSEEKELILNAAVKSSNKSSVIEAIYKTIDQDEIISMLKGKHEDRVWIDWLLNCLNKLDTRFIQENIHELFTSSTVMIEFMKGWITGYTILDLAKILNNSGIGTLNESKLSRSNRTSIAKAVKIIKEGIRNISHITNAYITIVDLSLNFDESERIEFPSNFLALSNFLRYGVSSEKAIALRKLNYPRHICNRLSGSYLNTIR</sequence>
<dbReference type="PANTHER" id="PTHR47961:SF4">
    <property type="entry name" value="ACTIVATING SIGNAL COINTEGRATOR 1 COMPLEX SUBUNIT 3"/>
    <property type="match status" value="1"/>
</dbReference>
<evidence type="ECO:0000256" key="2">
    <source>
        <dbReference type="ARBA" id="ARBA00022801"/>
    </source>
</evidence>
<organism evidence="6 7">
    <name type="scientific">Paracerasibacillus soli</name>
    <dbReference type="NCBI Taxonomy" id="480284"/>
    <lineage>
        <taxon>Bacteria</taxon>
        <taxon>Bacillati</taxon>
        <taxon>Bacillota</taxon>
        <taxon>Bacilli</taxon>
        <taxon>Bacillales</taxon>
        <taxon>Bacillaceae</taxon>
        <taxon>Paracerasibacillus</taxon>
    </lineage>
</organism>
<evidence type="ECO:0000259" key="5">
    <source>
        <dbReference type="PROSITE" id="PS51194"/>
    </source>
</evidence>
<gene>
    <name evidence="6" type="ORF">RWD45_16450</name>
</gene>
<dbReference type="Proteomes" id="UP001275315">
    <property type="component" value="Unassembled WGS sequence"/>
</dbReference>
<dbReference type="SMART" id="SM00490">
    <property type="entry name" value="HELICc"/>
    <property type="match status" value="1"/>
</dbReference>
<protein>
    <submittedName>
        <fullName evidence="6">Helicase-related protein</fullName>
    </submittedName>
</protein>
<dbReference type="InterPro" id="IPR001650">
    <property type="entry name" value="Helicase_C-like"/>
</dbReference>